<proteinExistence type="inferred from homology"/>
<evidence type="ECO:0000256" key="5">
    <source>
        <dbReference type="ARBA" id="ARBA00038253"/>
    </source>
</evidence>
<sequence>MEIDLKDDAIRYVLRKRRKELNKSMDDLQDHLISKGTISNIEKAKGKVTPKMIEIYLEKLGLTEDEVVNLANEATKEMSEYYDQLEIIETIIDRSYLPTAKKQLQKFQFADYYPLTPYICYLQGKICYEEKQYDQAEDHFYHAIKLCHHYRFRPKDNIVAACYAELARCKYSREHVDQAIQLVNLGLDRYDETKRKKGVKYRLLGNKILYLLRSSQEDQAARLLDIVWPEVEKLDHSYVDYPVLNLYKFRSIILRDQNLFTEALHYCNEGRRIAKSRWSSNIGRYLDFLIIAGSIFLMQKEFQKAYDRFQLTIDSDPDFRSPRRHVEAYTYLGILFNSRQDWQQASTYLDKAMKIEREHPDPFRLTKLLIVRGNVHHLQRQYSKALSYYQKAVHLSEKYRYKQRQYTALLKLADCFDNLDEKEKFRDCLERKFHLEKELHLKSEVEIYEI</sequence>
<feature type="repeat" description="TPR" evidence="6">
    <location>
        <begin position="286"/>
        <end position="319"/>
    </location>
</feature>
<feature type="repeat" description="TPR" evidence="6">
    <location>
        <begin position="326"/>
        <end position="359"/>
    </location>
</feature>
<evidence type="ECO:0000256" key="2">
    <source>
        <dbReference type="ARBA" id="ARBA00022490"/>
    </source>
</evidence>
<dbReference type="InterPro" id="IPR011990">
    <property type="entry name" value="TPR-like_helical_dom_sf"/>
</dbReference>
<name>A0A7W1XS88_9BACL</name>
<dbReference type="Gene3D" id="1.25.40.10">
    <property type="entry name" value="Tetratricopeptide repeat domain"/>
    <property type="match status" value="2"/>
</dbReference>
<dbReference type="Gene3D" id="1.10.260.40">
    <property type="entry name" value="lambda repressor-like DNA-binding domains"/>
    <property type="match status" value="1"/>
</dbReference>
<protein>
    <submittedName>
        <fullName evidence="8">Helix-turn-helix domain-containing protein</fullName>
    </submittedName>
</protein>
<dbReference type="RefSeq" id="WP_181739462.1">
    <property type="nucleotide sequence ID" value="NZ_JACEOL010000025.1"/>
</dbReference>
<evidence type="ECO:0000256" key="3">
    <source>
        <dbReference type="ARBA" id="ARBA00022737"/>
    </source>
</evidence>
<evidence type="ECO:0000259" key="7">
    <source>
        <dbReference type="PROSITE" id="PS50943"/>
    </source>
</evidence>
<gene>
    <name evidence="8" type="ORF">H2C83_07700</name>
</gene>
<feature type="repeat" description="TPR" evidence="6">
    <location>
        <begin position="366"/>
        <end position="399"/>
    </location>
</feature>
<dbReference type="InterPro" id="IPR019734">
    <property type="entry name" value="TPR_rpt"/>
</dbReference>
<dbReference type="SMART" id="SM00530">
    <property type="entry name" value="HTH_XRE"/>
    <property type="match status" value="1"/>
</dbReference>
<comment type="subcellular location">
    <subcellularLocation>
        <location evidence="1">Cytoplasm</location>
    </subcellularLocation>
</comment>
<dbReference type="InterPro" id="IPR010982">
    <property type="entry name" value="Lambda_DNA-bd_dom_sf"/>
</dbReference>
<dbReference type="GO" id="GO:0003677">
    <property type="term" value="F:DNA binding"/>
    <property type="evidence" value="ECO:0007669"/>
    <property type="project" value="InterPro"/>
</dbReference>
<reference evidence="8 9" key="1">
    <citation type="submission" date="2020-07" db="EMBL/GenBank/DDBJ databases">
        <title>Thermoactinomyces phylogeny.</title>
        <authorList>
            <person name="Dunlap C."/>
        </authorList>
    </citation>
    <scope>NUCLEOTIDE SEQUENCE [LARGE SCALE GENOMIC DNA]</scope>
    <source>
        <strain evidence="8 9">AMNI-1</strain>
    </source>
</reference>
<dbReference type="SUPFAM" id="SSF47413">
    <property type="entry name" value="lambda repressor-like DNA-binding domains"/>
    <property type="match status" value="1"/>
</dbReference>
<dbReference type="Proteomes" id="UP000538292">
    <property type="component" value="Unassembled WGS sequence"/>
</dbReference>
<dbReference type="EMBL" id="JACEOL010000025">
    <property type="protein sequence ID" value="MBA4602201.1"/>
    <property type="molecule type" value="Genomic_DNA"/>
</dbReference>
<keyword evidence="4 6" id="KW-0802">TPR repeat</keyword>
<dbReference type="PANTHER" id="PTHR46630:SF1">
    <property type="entry name" value="TETRATRICOPEPTIDE REPEAT PROTEIN 29"/>
    <property type="match status" value="1"/>
</dbReference>
<evidence type="ECO:0000256" key="6">
    <source>
        <dbReference type="PROSITE-ProRule" id="PRU00339"/>
    </source>
</evidence>
<comment type="caution">
    <text evidence="8">The sequence shown here is derived from an EMBL/GenBank/DDBJ whole genome shotgun (WGS) entry which is preliminary data.</text>
</comment>
<dbReference type="GO" id="GO:0005737">
    <property type="term" value="C:cytoplasm"/>
    <property type="evidence" value="ECO:0007669"/>
    <property type="project" value="UniProtKB-SubCell"/>
</dbReference>
<dbReference type="CDD" id="cd00093">
    <property type="entry name" value="HTH_XRE"/>
    <property type="match status" value="1"/>
</dbReference>
<keyword evidence="9" id="KW-1185">Reference proteome</keyword>
<dbReference type="PROSITE" id="PS50005">
    <property type="entry name" value="TPR"/>
    <property type="match status" value="3"/>
</dbReference>
<evidence type="ECO:0000256" key="4">
    <source>
        <dbReference type="ARBA" id="ARBA00022803"/>
    </source>
</evidence>
<dbReference type="InterPro" id="IPR001387">
    <property type="entry name" value="Cro/C1-type_HTH"/>
</dbReference>
<dbReference type="PANTHER" id="PTHR46630">
    <property type="entry name" value="TETRATRICOPEPTIDE REPEAT PROTEIN 29"/>
    <property type="match status" value="1"/>
</dbReference>
<dbReference type="SUPFAM" id="SSF48452">
    <property type="entry name" value="TPR-like"/>
    <property type="match status" value="2"/>
</dbReference>
<keyword evidence="2" id="KW-0963">Cytoplasm</keyword>
<keyword evidence="3" id="KW-0677">Repeat</keyword>
<organism evidence="8 9">
    <name type="scientific">Thermoactinomyces mirandus</name>
    <dbReference type="NCBI Taxonomy" id="2756294"/>
    <lineage>
        <taxon>Bacteria</taxon>
        <taxon>Bacillati</taxon>
        <taxon>Bacillota</taxon>
        <taxon>Bacilli</taxon>
        <taxon>Bacillales</taxon>
        <taxon>Thermoactinomycetaceae</taxon>
        <taxon>Thermoactinomyces</taxon>
    </lineage>
</organism>
<dbReference type="Pfam" id="PF13181">
    <property type="entry name" value="TPR_8"/>
    <property type="match status" value="1"/>
</dbReference>
<dbReference type="SMART" id="SM00028">
    <property type="entry name" value="TPR"/>
    <property type="match status" value="6"/>
</dbReference>
<evidence type="ECO:0000313" key="9">
    <source>
        <dbReference type="Proteomes" id="UP000538292"/>
    </source>
</evidence>
<dbReference type="Pfam" id="PF13424">
    <property type="entry name" value="TPR_12"/>
    <property type="match status" value="1"/>
</dbReference>
<dbReference type="AlphaFoldDB" id="A0A7W1XS88"/>
<dbReference type="PROSITE" id="PS50943">
    <property type="entry name" value="HTH_CROC1"/>
    <property type="match status" value="1"/>
</dbReference>
<accession>A0A7W1XS88</accession>
<comment type="similarity">
    <text evidence="5">Belongs to the Rap family.</text>
</comment>
<dbReference type="Pfam" id="PF01381">
    <property type="entry name" value="HTH_3"/>
    <property type="match status" value="1"/>
</dbReference>
<feature type="domain" description="HTH cro/C1-type" evidence="7">
    <location>
        <begin position="14"/>
        <end position="67"/>
    </location>
</feature>
<evidence type="ECO:0000256" key="1">
    <source>
        <dbReference type="ARBA" id="ARBA00004496"/>
    </source>
</evidence>
<dbReference type="InterPro" id="IPR051476">
    <property type="entry name" value="Bac_ResReg_Asp_Phosphatase"/>
</dbReference>
<evidence type="ECO:0000313" key="8">
    <source>
        <dbReference type="EMBL" id="MBA4602201.1"/>
    </source>
</evidence>